<evidence type="ECO:0000256" key="2">
    <source>
        <dbReference type="ARBA" id="ARBA00022475"/>
    </source>
</evidence>
<name>A0A832TCN6_9CREN</name>
<dbReference type="GeneID" id="1459650"/>
<dbReference type="EMBL" id="DUJO01000019">
    <property type="protein sequence ID" value="HII73494.1"/>
    <property type="molecule type" value="Genomic_DNA"/>
</dbReference>
<evidence type="ECO:0000256" key="5">
    <source>
        <dbReference type="ARBA" id="ARBA00023136"/>
    </source>
</evidence>
<keyword evidence="5 6" id="KW-0472">Membrane</keyword>
<evidence type="ECO:0000256" key="4">
    <source>
        <dbReference type="ARBA" id="ARBA00022989"/>
    </source>
</evidence>
<evidence type="ECO:0000313" key="9">
    <source>
        <dbReference type="Proteomes" id="UP000646844"/>
    </source>
</evidence>
<feature type="transmembrane region" description="Helical" evidence="6">
    <location>
        <begin position="150"/>
        <end position="167"/>
    </location>
</feature>
<reference evidence="8" key="1">
    <citation type="journal article" date="2020" name="bioRxiv">
        <title>A rank-normalized archaeal taxonomy based on genome phylogeny resolves widespread incomplete and uneven classifications.</title>
        <authorList>
            <person name="Rinke C."/>
            <person name="Chuvochina M."/>
            <person name="Mussig A.J."/>
            <person name="Chaumeil P.-A."/>
            <person name="Waite D.W."/>
            <person name="Whitman W.B."/>
            <person name="Parks D.H."/>
            <person name="Hugenholtz P."/>
        </authorList>
    </citation>
    <scope>NUCLEOTIDE SEQUENCE</scope>
    <source>
        <strain evidence="8">UBA8838</strain>
    </source>
</reference>
<evidence type="ECO:0000259" key="7">
    <source>
        <dbReference type="Pfam" id="PF03458"/>
    </source>
</evidence>
<keyword evidence="3 6" id="KW-0812">Transmembrane</keyword>
<feature type="transmembrane region" description="Helical" evidence="6">
    <location>
        <begin position="61"/>
        <end position="84"/>
    </location>
</feature>
<gene>
    <name evidence="8" type="ORF">HA332_03720</name>
</gene>
<protein>
    <submittedName>
        <fullName evidence="8">Trimeric intracellular cation channel family protein</fullName>
    </submittedName>
</protein>
<dbReference type="GO" id="GO:0005886">
    <property type="term" value="C:plasma membrane"/>
    <property type="evidence" value="ECO:0007669"/>
    <property type="project" value="UniProtKB-SubCell"/>
</dbReference>
<proteinExistence type="predicted"/>
<evidence type="ECO:0000256" key="3">
    <source>
        <dbReference type="ARBA" id="ARBA00022692"/>
    </source>
</evidence>
<feature type="transmembrane region" description="Helical" evidence="6">
    <location>
        <begin position="173"/>
        <end position="190"/>
    </location>
</feature>
<dbReference type="Pfam" id="PF03458">
    <property type="entry name" value="Gly_transporter"/>
    <property type="match status" value="2"/>
</dbReference>
<keyword evidence="4 6" id="KW-1133">Transmembrane helix</keyword>
<accession>A0A832TCN6</accession>
<feature type="transmembrane region" description="Helical" evidence="6">
    <location>
        <begin position="31"/>
        <end position="55"/>
    </location>
</feature>
<dbReference type="OMA" id="DRRPFYW"/>
<dbReference type="PANTHER" id="PTHR30506:SF3">
    <property type="entry name" value="UPF0126 INNER MEMBRANE PROTEIN YADS-RELATED"/>
    <property type="match status" value="1"/>
</dbReference>
<feature type="domain" description="Glycine transporter" evidence="7">
    <location>
        <begin position="93"/>
        <end position="166"/>
    </location>
</feature>
<dbReference type="RefSeq" id="WP_010979664.1">
    <property type="nucleotide sequence ID" value="NZ_BAABQO010000006.1"/>
</dbReference>
<dbReference type="AlphaFoldDB" id="A0A832TCN6"/>
<dbReference type="PANTHER" id="PTHR30506">
    <property type="entry name" value="INNER MEMBRANE PROTEIN"/>
    <property type="match status" value="1"/>
</dbReference>
<keyword evidence="2" id="KW-1003">Cell membrane</keyword>
<dbReference type="InterPro" id="IPR005115">
    <property type="entry name" value="Gly_transporter"/>
</dbReference>
<feature type="domain" description="Glycine transporter" evidence="7">
    <location>
        <begin position="7"/>
        <end position="81"/>
    </location>
</feature>
<evidence type="ECO:0000313" key="8">
    <source>
        <dbReference type="EMBL" id="HII73494.1"/>
    </source>
</evidence>
<comment type="subcellular location">
    <subcellularLocation>
        <location evidence="1">Cell membrane</location>
        <topology evidence="1">Multi-pass membrane protein</topology>
    </subcellularLocation>
</comment>
<comment type="caution">
    <text evidence="8">The sequence shown here is derived from an EMBL/GenBank/DDBJ whole genome shotgun (WGS) entry which is preliminary data.</text>
</comment>
<sequence>MNLILELANYIGIIAFAISGSMKGIKKGMDLLGVLVLGFSTALGGGITADILLGIKPPTNLVYLPYPLTALIASFLTFLFYKIFANVGKPLLYADAIGLGAFTASGASLAYSIDPSPLLVIMIGTITAVGGGVIRDILSNEVPVILTREFYATAVIIGSGIYFLLRYEGESNYYDIIISFLITTVLRIIAMKLKWELPKVINT</sequence>
<feature type="transmembrane region" description="Helical" evidence="6">
    <location>
        <begin position="119"/>
        <end position="138"/>
    </location>
</feature>
<organism evidence="8 9">
    <name type="scientific">Sulfurisphaera tokodaii</name>
    <dbReference type="NCBI Taxonomy" id="111955"/>
    <lineage>
        <taxon>Archaea</taxon>
        <taxon>Thermoproteota</taxon>
        <taxon>Thermoprotei</taxon>
        <taxon>Sulfolobales</taxon>
        <taxon>Sulfolobaceae</taxon>
        <taxon>Sulfurisphaera</taxon>
    </lineage>
</organism>
<evidence type="ECO:0000256" key="1">
    <source>
        <dbReference type="ARBA" id="ARBA00004651"/>
    </source>
</evidence>
<dbReference type="Proteomes" id="UP000646844">
    <property type="component" value="Unassembled WGS sequence"/>
</dbReference>
<evidence type="ECO:0000256" key="6">
    <source>
        <dbReference type="SAM" id="Phobius"/>
    </source>
</evidence>
<feature type="transmembrane region" description="Helical" evidence="6">
    <location>
        <begin position="91"/>
        <end position="113"/>
    </location>
</feature>